<evidence type="ECO:0000313" key="2">
    <source>
        <dbReference type="Proteomes" id="UP000182658"/>
    </source>
</evidence>
<accession>A0A1J7J3N8</accession>
<dbReference type="Proteomes" id="UP000182658">
    <property type="component" value="Unassembled WGS sequence"/>
</dbReference>
<evidence type="ECO:0000313" key="1">
    <source>
        <dbReference type="EMBL" id="OIW34703.1"/>
    </source>
</evidence>
<protein>
    <submittedName>
        <fullName evidence="1">Uncharacterized protein</fullName>
    </submittedName>
</protein>
<sequence length="205" mass="22815">MPICSPCLSSYSYFQCRPIPPPPKTLAPRSGALFMVPVGHINHTIPVTKAALAKGGSKATRQPGSPAYMKPKIEFNTSSVLFLYYDASGRNIAPEHIDFFDHYDLDEAKFASVVAWDSQERTRIHGHNMKWVVFWTRLRLARYLLADDRNMQAPTNLVQWANVQVESKEIVRLRLCIDVLTKQAAFAAAVVEKLGATRGGGITLA</sequence>
<organism evidence="1 2">
    <name type="scientific">Coniochaeta ligniaria NRRL 30616</name>
    <dbReference type="NCBI Taxonomy" id="1408157"/>
    <lineage>
        <taxon>Eukaryota</taxon>
        <taxon>Fungi</taxon>
        <taxon>Dikarya</taxon>
        <taxon>Ascomycota</taxon>
        <taxon>Pezizomycotina</taxon>
        <taxon>Sordariomycetes</taxon>
        <taxon>Sordariomycetidae</taxon>
        <taxon>Coniochaetales</taxon>
        <taxon>Coniochaetaceae</taxon>
        <taxon>Coniochaeta</taxon>
    </lineage>
</organism>
<name>A0A1J7J3N8_9PEZI</name>
<dbReference type="AlphaFoldDB" id="A0A1J7J3N8"/>
<reference evidence="1 2" key="1">
    <citation type="submission" date="2016-10" db="EMBL/GenBank/DDBJ databases">
        <title>Draft genome sequence of Coniochaeta ligniaria NRRL30616, a lignocellulolytic fungus for bioabatement of inhibitors in plant biomass hydrolysates.</title>
        <authorList>
            <consortium name="DOE Joint Genome Institute"/>
            <person name="Jimenez D.J."/>
            <person name="Hector R.E."/>
            <person name="Riley R."/>
            <person name="Sun H."/>
            <person name="Grigoriev I.V."/>
            <person name="Van Elsas J.D."/>
            <person name="Nichols N.N."/>
        </authorList>
    </citation>
    <scope>NUCLEOTIDE SEQUENCE [LARGE SCALE GENOMIC DNA]</scope>
    <source>
        <strain evidence="1 2">NRRL 30616</strain>
    </source>
</reference>
<dbReference type="InParanoid" id="A0A1J7J3N8"/>
<keyword evidence="2" id="KW-1185">Reference proteome</keyword>
<proteinExistence type="predicted"/>
<dbReference type="EMBL" id="KV875093">
    <property type="protein sequence ID" value="OIW34703.1"/>
    <property type="molecule type" value="Genomic_DNA"/>
</dbReference>
<gene>
    <name evidence="1" type="ORF">CONLIGDRAFT_16521</name>
</gene>